<protein>
    <recommendedName>
        <fullName evidence="2">dTDP-4-dehydrorhamnose reductase</fullName>
        <ecNumber evidence="2">1.1.1.133</ecNumber>
    </recommendedName>
</protein>
<dbReference type="RefSeq" id="WP_052045046.1">
    <property type="nucleotide sequence ID" value="NZ_JNAJ01000004.1"/>
</dbReference>
<gene>
    <name evidence="4" type="ORF">EU93_0213</name>
</gene>
<dbReference type="GO" id="GO:0005829">
    <property type="term" value="C:cytosol"/>
    <property type="evidence" value="ECO:0007669"/>
    <property type="project" value="TreeGrafter"/>
</dbReference>
<dbReference type="UniPathway" id="UPA00124"/>
<dbReference type="InterPro" id="IPR029903">
    <property type="entry name" value="RmlD-like-bd"/>
</dbReference>
<evidence type="ECO:0000259" key="3">
    <source>
        <dbReference type="Pfam" id="PF04321"/>
    </source>
</evidence>
<dbReference type="CDD" id="cd05254">
    <property type="entry name" value="dTDP_HR_like_SDR_e"/>
    <property type="match status" value="1"/>
</dbReference>
<comment type="similarity">
    <text evidence="1 2">Belongs to the dTDP-4-dehydrorhamnose reductase family.</text>
</comment>
<dbReference type="NCBIfam" id="TIGR01214">
    <property type="entry name" value="rmlD"/>
    <property type="match status" value="1"/>
</dbReference>
<dbReference type="GO" id="GO:0019305">
    <property type="term" value="P:dTDP-rhamnose biosynthetic process"/>
    <property type="evidence" value="ECO:0007669"/>
    <property type="project" value="UniProtKB-UniPathway"/>
</dbReference>
<keyword evidence="2 4" id="KW-0560">Oxidoreductase</keyword>
<dbReference type="Gene3D" id="3.40.50.720">
    <property type="entry name" value="NAD(P)-binding Rossmann-like Domain"/>
    <property type="match status" value="1"/>
</dbReference>
<sequence>MIKVLLTGASGQLGHSLIKTKPANIYLITPRREELDIINTKACFEKTLDIKPDWILNCAAYTSVDLAESNHEICFKINRDAPKYFAKALNITGGNLIQISTDYVFNGNQNYPYLTDQIKTPINIYGRSKAEGEDEIQKEMTNLKNYYILRTSWLMGEKGVNFASKIINLLSKKDKIDVVSDQFGSPTTTLSLANVIWNFISKDKFIKKHKPNRYPIYHWSDDGITSWHKLALEIYSIGLNLGLIETNKTINPTKSSDYETNALRPSFSVLDCKSTQNLLNIERIPWQKSIHQMLIEKFKEKNLNI</sequence>
<comment type="pathway">
    <text evidence="2">Carbohydrate biosynthesis; dTDP-L-rhamnose biosynthesis.</text>
</comment>
<name>A0A0A1ZY33_PROMR</name>
<dbReference type="OrthoDB" id="9803892at2"/>
<comment type="caution">
    <text evidence="4">The sequence shown here is derived from an EMBL/GenBank/DDBJ whole genome shotgun (WGS) entry which is preliminary data.</text>
</comment>
<dbReference type="GO" id="GO:0008831">
    <property type="term" value="F:dTDP-4-dehydrorhamnose reductase activity"/>
    <property type="evidence" value="ECO:0007669"/>
    <property type="project" value="UniProtKB-EC"/>
</dbReference>
<dbReference type="SUPFAM" id="SSF51735">
    <property type="entry name" value="NAD(P)-binding Rossmann-fold domains"/>
    <property type="match status" value="1"/>
</dbReference>
<dbReference type="Gene3D" id="3.90.25.10">
    <property type="entry name" value="UDP-galactose 4-epimerase, domain 1"/>
    <property type="match status" value="1"/>
</dbReference>
<dbReference type="EC" id="1.1.1.133" evidence="2"/>
<dbReference type="PANTHER" id="PTHR10491:SF4">
    <property type="entry name" value="METHIONINE ADENOSYLTRANSFERASE 2 SUBUNIT BETA"/>
    <property type="match status" value="1"/>
</dbReference>
<dbReference type="InterPro" id="IPR036291">
    <property type="entry name" value="NAD(P)-bd_dom_sf"/>
</dbReference>
<dbReference type="Proteomes" id="UP000030491">
    <property type="component" value="Unassembled WGS sequence"/>
</dbReference>
<feature type="domain" description="RmlD-like substrate binding" evidence="3">
    <location>
        <begin position="3"/>
        <end position="295"/>
    </location>
</feature>
<accession>A0A0A1ZY33</accession>
<evidence type="ECO:0000256" key="1">
    <source>
        <dbReference type="ARBA" id="ARBA00010944"/>
    </source>
</evidence>
<dbReference type="AlphaFoldDB" id="A0A0A1ZY33"/>
<evidence type="ECO:0000256" key="2">
    <source>
        <dbReference type="RuleBase" id="RU364082"/>
    </source>
</evidence>
<reference evidence="5" key="1">
    <citation type="journal article" date="2014" name="Sci. Data">
        <title>Genomes of diverse isolates of the marine cyanobacterium Prochlorococcus.</title>
        <authorList>
            <person name="Biller S."/>
            <person name="Berube P."/>
            <person name="Thompson J."/>
            <person name="Kelly L."/>
            <person name="Roggensack S."/>
            <person name="Awad L."/>
            <person name="Roache-Johnson K."/>
            <person name="Ding H."/>
            <person name="Giovannoni S.J."/>
            <person name="Moore L.R."/>
            <person name="Chisholm S.W."/>
        </authorList>
    </citation>
    <scope>NUCLEOTIDE SEQUENCE [LARGE SCALE GENOMIC DNA]</scope>
</reference>
<dbReference type="InterPro" id="IPR005913">
    <property type="entry name" value="dTDP_dehydrorham_reduct"/>
</dbReference>
<comment type="function">
    <text evidence="2">Catalyzes the reduction of dTDP-6-deoxy-L-lyxo-4-hexulose to yield dTDP-L-rhamnose.</text>
</comment>
<evidence type="ECO:0000313" key="5">
    <source>
        <dbReference type="Proteomes" id="UP000030491"/>
    </source>
</evidence>
<dbReference type="PANTHER" id="PTHR10491">
    <property type="entry name" value="DTDP-4-DEHYDRORHAMNOSE REDUCTASE"/>
    <property type="match status" value="1"/>
</dbReference>
<dbReference type="EMBL" id="JNAJ01000004">
    <property type="protein sequence ID" value="KGF93038.1"/>
    <property type="molecule type" value="Genomic_DNA"/>
</dbReference>
<organism evidence="4 5">
    <name type="scientific">Prochlorococcus marinus str. MIT 9116</name>
    <dbReference type="NCBI Taxonomy" id="167544"/>
    <lineage>
        <taxon>Bacteria</taxon>
        <taxon>Bacillati</taxon>
        <taxon>Cyanobacteriota</taxon>
        <taxon>Cyanophyceae</taxon>
        <taxon>Synechococcales</taxon>
        <taxon>Prochlorococcaceae</taxon>
        <taxon>Prochlorococcus</taxon>
    </lineage>
</organism>
<dbReference type="Pfam" id="PF04321">
    <property type="entry name" value="RmlD_sub_bind"/>
    <property type="match status" value="1"/>
</dbReference>
<evidence type="ECO:0000313" key="4">
    <source>
        <dbReference type="EMBL" id="KGF93038.1"/>
    </source>
</evidence>
<proteinExistence type="inferred from homology"/>
<keyword evidence="2" id="KW-0521">NADP</keyword>